<name>A0A1R2BSC1_9CILI</name>
<dbReference type="PANTHER" id="PTHR11545">
    <property type="entry name" value="RIBOSOMAL PROTEIN L13"/>
    <property type="match status" value="1"/>
</dbReference>
<protein>
    <recommendedName>
        <fullName evidence="7">60S ribosomal protein L13a</fullName>
    </recommendedName>
</protein>
<dbReference type="Gene3D" id="3.90.1180.10">
    <property type="entry name" value="Ribosomal protein L13"/>
    <property type="match status" value="1"/>
</dbReference>
<evidence type="ECO:0000256" key="2">
    <source>
        <dbReference type="ARBA" id="ARBA00022980"/>
    </source>
</evidence>
<dbReference type="InterPro" id="IPR023563">
    <property type="entry name" value="Ribosomal_uL13_CS"/>
</dbReference>
<keyword evidence="3 4" id="KW-0687">Ribonucleoprotein</keyword>
<dbReference type="Gene3D" id="6.10.250.3250">
    <property type="match status" value="1"/>
</dbReference>
<evidence type="ECO:0000256" key="3">
    <source>
        <dbReference type="ARBA" id="ARBA00023274"/>
    </source>
</evidence>
<dbReference type="OrthoDB" id="1882297at2759"/>
<gene>
    <name evidence="5" type="ORF">SteCoe_20200</name>
</gene>
<dbReference type="GO" id="GO:0003735">
    <property type="term" value="F:structural constituent of ribosome"/>
    <property type="evidence" value="ECO:0007669"/>
    <property type="project" value="InterPro"/>
</dbReference>
<keyword evidence="2 4" id="KW-0689">Ribosomal protein</keyword>
<dbReference type="PROSITE" id="PS00783">
    <property type="entry name" value="RIBOSOMAL_L13"/>
    <property type="match status" value="1"/>
</dbReference>
<proteinExistence type="inferred from homology"/>
<comment type="similarity">
    <text evidence="1 4">Belongs to the universal ribosomal protein uL13 family.</text>
</comment>
<comment type="caution">
    <text evidence="5">The sequence shown here is derived from an EMBL/GenBank/DDBJ whole genome shotgun (WGS) entry which is preliminary data.</text>
</comment>
<keyword evidence="6" id="KW-1185">Reference proteome</keyword>
<evidence type="ECO:0000256" key="4">
    <source>
        <dbReference type="RuleBase" id="RU003877"/>
    </source>
</evidence>
<dbReference type="Proteomes" id="UP000187209">
    <property type="component" value="Unassembled WGS sequence"/>
</dbReference>
<dbReference type="InterPro" id="IPR005822">
    <property type="entry name" value="Ribosomal_uL13"/>
</dbReference>
<dbReference type="Pfam" id="PF00572">
    <property type="entry name" value="Ribosomal_L13"/>
    <property type="match status" value="1"/>
</dbReference>
<dbReference type="InterPro" id="IPR036899">
    <property type="entry name" value="Ribosomal_uL13_sf"/>
</dbReference>
<evidence type="ECO:0000313" key="5">
    <source>
        <dbReference type="EMBL" id="OMJ79722.1"/>
    </source>
</evidence>
<dbReference type="CDD" id="cd00392">
    <property type="entry name" value="Ribosomal_L13"/>
    <property type="match status" value="1"/>
</dbReference>
<sequence>MFKKEVVVDGRGHLLGRLASVVAKQLLEGQPITVVRCDEINISGHLANNRIKFMKYLRKRMNTNPKRGPYHYRAPSMIFFKAVRGMVPRKTPHGQAALARLKVFDGVPHPYDTKKKMVVPQALRVLKMNPSSQYCVLGDLASSVGWKHQALVARLEAKRKVKAGTWHQAKLDKAKAKEQAFNKVKGTLGAHLKTIHDSGY</sequence>
<dbReference type="PANTHER" id="PTHR11545:SF3">
    <property type="entry name" value="LARGE RIBOSOMAL SUBUNIT PROTEIN UL13"/>
    <property type="match status" value="1"/>
</dbReference>
<dbReference type="GO" id="GO:0017148">
    <property type="term" value="P:negative regulation of translation"/>
    <property type="evidence" value="ECO:0007669"/>
    <property type="project" value="TreeGrafter"/>
</dbReference>
<accession>A0A1R2BSC1</accession>
<evidence type="ECO:0000313" key="6">
    <source>
        <dbReference type="Proteomes" id="UP000187209"/>
    </source>
</evidence>
<dbReference type="InterPro" id="IPR005755">
    <property type="entry name" value="Ribosomal_uL13_euk/arc"/>
</dbReference>
<dbReference type="GO" id="GO:0006412">
    <property type="term" value="P:translation"/>
    <property type="evidence" value="ECO:0007669"/>
    <property type="project" value="InterPro"/>
</dbReference>
<dbReference type="SUPFAM" id="SSF52161">
    <property type="entry name" value="Ribosomal protein L13"/>
    <property type="match status" value="1"/>
</dbReference>
<dbReference type="HAMAP" id="MF_01366">
    <property type="entry name" value="Ribosomal_uL13"/>
    <property type="match status" value="1"/>
</dbReference>
<dbReference type="NCBIfam" id="TIGR01077">
    <property type="entry name" value="L13_A_E"/>
    <property type="match status" value="1"/>
</dbReference>
<evidence type="ECO:0008006" key="7">
    <source>
        <dbReference type="Google" id="ProtNLM"/>
    </source>
</evidence>
<organism evidence="5 6">
    <name type="scientific">Stentor coeruleus</name>
    <dbReference type="NCBI Taxonomy" id="5963"/>
    <lineage>
        <taxon>Eukaryota</taxon>
        <taxon>Sar</taxon>
        <taxon>Alveolata</taxon>
        <taxon>Ciliophora</taxon>
        <taxon>Postciliodesmatophora</taxon>
        <taxon>Heterotrichea</taxon>
        <taxon>Heterotrichida</taxon>
        <taxon>Stentoridae</taxon>
        <taxon>Stentor</taxon>
    </lineage>
</organism>
<dbReference type="GO" id="GO:0022625">
    <property type="term" value="C:cytosolic large ribosomal subunit"/>
    <property type="evidence" value="ECO:0007669"/>
    <property type="project" value="TreeGrafter"/>
</dbReference>
<dbReference type="FunFam" id="3.90.1180.10:FF:000002">
    <property type="entry name" value="60S ribosomal protein L16"/>
    <property type="match status" value="1"/>
</dbReference>
<dbReference type="EMBL" id="MPUH01000457">
    <property type="protein sequence ID" value="OMJ79722.1"/>
    <property type="molecule type" value="Genomic_DNA"/>
</dbReference>
<dbReference type="GO" id="GO:0003729">
    <property type="term" value="F:mRNA binding"/>
    <property type="evidence" value="ECO:0007669"/>
    <property type="project" value="TreeGrafter"/>
</dbReference>
<evidence type="ECO:0000256" key="1">
    <source>
        <dbReference type="ARBA" id="ARBA00006227"/>
    </source>
</evidence>
<dbReference type="AlphaFoldDB" id="A0A1R2BSC1"/>
<reference evidence="5 6" key="1">
    <citation type="submission" date="2016-11" db="EMBL/GenBank/DDBJ databases">
        <title>The macronuclear genome of Stentor coeruleus: a giant cell with tiny introns.</title>
        <authorList>
            <person name="Slabodnick M."/>
            <person name="Ruby J.G."/>
            <person name="Reiff S.B."/>
            <person name="Swart E.C."/>
            <person name="Gosai S."/>
            <person name="Prabakaran S."/>
            <person name="Witkowska E."/>
            <person name="Larue G.E."/>
            <person name="Fisher S."/>
            <person name="Freeman R.M."/>
            <person name="Gunawardena J."/>
            <person name="Chu W."/>
            <person name="Stover N.A."/>
            <person name="Gregory B.D."/>
            <person name="Nowacki M."/>
            <person name="Derisi J."/>
            <person name="Roy S.W."/>
            <person name="Marshall W.F."/>
            <person name="Sood P."/>
        </authorList>
    </citation>
    <scope>NUCLEOTIDE SEQUENCE [LARGE SCALE GENOMIC DNA]</scope>
    <source>
        <strain evidence="5">WM001</strain>
    </source>
</reference>